<evidence type="ECO:0008006" key="6">
    <source>
        <dbReference type="Google" id="ProtNLM"/>
    </source>
</evidence>
<accession>A0A507QM29</accession>
<dbReference type="Proteomes" id="UP000319663">
    <property type="component" value="Unassembled WGS sequence"/>
</dbReference>
<dbReference type="PANTHER" id="PTHR28076">
    <property type="entry name" value="SPORULATION-SPECIFIC PROTEIN 71"/>
    <property type="match status" value="1"/>
</dbReference>
<dbReference type="InterPro" id="IPR039486">
    <property type="entry name" value="Mug56/Spo71_PH"/>
</dbReference>
<dbReference type="SMART" id="SM01316">
    <property type="entry name" value="Spo7_2_N"/>
    <property type="match status" value="1"/>
</dbReference>
<feature type="region of interest" description="Disordered" evidence="1">
    <location>
        <begin position="130"/>
        <end position="281"/>
    </location>
</feature>
<feature type="region of interest" description="Disordered" evidence="1">
    <location>
        <begin position="1"/>
        <end position="21"/>
    </location>
</feature>
<dbReference type="PANTHER" id="PTHR28076:SF1">
    <property type="entry name" value="PROSPORE MEMBRANE ADAPTER PROTEIN SPO71"/>
    <property type="match status" value="1"/>
</dbReference>
<feature type="region of interest" description="Disordered" evidence="1">
    <location>
        <begin position="744"/>
        <end position="776"/>
    </location>
</feature>
<dbReference type="EMBL" id="VIFY01000244">
    <property type="protein sequence ID" value="TQB68164.1"/>
    <property type="molecule type" value="Genomic_DNA"/>
</dbReference>
<evidence type="ECO:0000313" key="5">
    <source>
        <dbReference type="Proteomes" id="UP000319663"/>
    </source>
</evidence>
<evidence type="ECO:0000259" key="3">
    <source>
        <dbReference type="SMART" id="SM01316"/>
    </source>
</evidence>
<dbReference type="SUPFAM" id="SSF50729">
    <property type="entry name" value="PH domain-like"/>
    <property type="match status" value="1"/>
</dbReference>
<dbReference type="InterPro" id="IPR057379">
    <property type="entry name" value="PH_SPO71"/>
</dbReference>
<feature type="domain" description="PH" evidence="2">
    <location>
        <begin position="609"/>
        <end position="818"/>
    </location>
</feature>
<feature type="compositionally biased region" description="Polar residues" evidence="1">
    <location>
        <begin position="744"/>
        <end position="754"/>
    </location>
</feature>
<organism evidence="4 5">
    <name type="scientific">Monascus purpureus</name>
    <name type="common">Red mold</name>
    <name type="synonym">Monascus anka</name>
    <dbReference type="NCBI Taxonomy" id="5098"/>
    <lineage>
        <taxon>Eukaryota</taxon>
        <taxon>Fungi</taxon>
        <taxon>Dikarya</taxon>
        <taxon>Ascomycota</taxon>
        <taxon>Pezizomycotina</taxon>
        <taxon>Eurotiomycetes</taxon>
        <taxon>Eurotiomycetidae</taxon>
        <taxon>Eurotiales</taxon>
        <taxon>Aspergillaceae</taxon>
        <taxon>Monascus</taxon>
    </lineage>
</organism>
<comment type="caution">
    <text evidence="4">The sequence shown here is derived from an EMBL/GenBank/DDBJ whole genome shotgun (WGS) entry which is preliminary data.</text>
</comment>
<dbReference type="Pfam" id="PF15404">
    <property type="entry name" value="PH_4"/>
    <property type="match status" value="1"/>
</dbReference>
<protein>
    <recommendedName>
        <fullName evidence="6">PH domain-containing protein</fullName>
    </recommendedName>
</protein>
<proteinExistence type="predicted"/>
<feature type="compositionally biased region" description="Basic and acidic residues" evidence="1">
    <location>
        <begin position="760"/>
        <end position="770"/>
    </location>
</feature>
<dbReference type="Pfam" id="PF23207">
    <property type="entry name" value="PH_SPO71"/>
    <property type="match status" value="1"/>
</dbReference>
<evidence type="ECO:0000313" key="4">
    <source>
        <dbReference type="EMBL" id="TQB68164.1"/>
    </source>
</evidence>
<feature type="domain" description="Sporulation-specific protein 71 N-terminal" evidence="3">
    <location>
        <begin position="25"/>
        <end position="91"/>
    </location>
</feature>
<name>A0A507QM29_MONPU</name>
<dbReference type="InterPro" id="IPR029217">
    <property type="entry name" value="Spo7_2_N"/>
</dbReference>
<evidence type="ECO:0000259" key="2">
    <source>
        <dbReference type="SMART" id="SM00233"/>
    </source>
</evidence>
<sequence>MSSQQNQENGSDSPETDPLGLYYEHHHGVEAESYTNQKLRHASAQHLHNTSRRFFIGPIPAGWLQNHRKSWYRGRLKFRNYTSHTVTFSADPVANYRKRTSDLGRLSVPGPEQIPSHEEIAANNGIVIQSDGVSDGAEPAQSSEPLRTISQLPTESGEASQLSAAGPSPDSPGNGSKDTLRTRKTTKSVYFTAREDLPDQADGQERNRKRHEQNRSSILPQPDNNNQGSITSESDTDSRRPLLLPRSRLKKKSNTFSTLDLAQRDPQAEESGEEQDSDRQHGVLAPLLDRIGRYGLDDNFFNKRQRLKARISARQDSVMSHHQRRQISRESEIIKAEVMLVRVEETAQGRLPDDYTENESPRMDARIVSKWQEYLVVCRRSFGDNPSLILQMYRTHVIPAIHRPGSTRPPHYEILLDRRDTRVNLYSPLDKTLAMWHACRHGTRIYILRARSAAHSVEWYTFLRQALGWRRPSSLRIYAPDFDVTLVLKNPFGRLKTGSRPADEHRQHASVPDHSSAPERFAATVILQSCMEMLEDCAEWADVLKTWSRTEKMGLAWKRYDRLEWIYGVNEENMFGALAMQTSHDLELRPRYHYPTAVKHGNTNNEEPPPIEGFLIRLTSQRGVHQRRKMMFFKRLYFFTQDHFLLFCKPPKALPPQPPRLQSLGNSGIPSSQEILNALPLAYDVNPFPIKDNEIEWLSSGNPEYVKRHDEEAYAELQRNIHNLTQADGYIDLCQVQEVRHVQRGSSPADSNIQEGPGVEFHDQQDRGDQDDGTTVRFQNDNTFEILLVNGLVVRLQAYNSVTKAEWMGRLTALVKYWKERIAADTMEAKSVKQHNLEVLRIDEEMESLMGQYARKWEVKKAEASPHLHNMCVLSGCRTIKQLEGALDLRDCYIYSGLVVDSDLLYGEHTFDSSRPGHHALPRIYHSSDISTSRDDDTAISFVVWRPLQKNYFRAEEASAQGQAQQTVRPVTTLGVHGRTVVFKARSRVEKDRWVMSIAAEIDRLQEDRQGEIRIVPP</sequence>
<keyword evidence="5" id="KW-1185">Reference proteome</keyword>
<dbReference type="Pfam" id="PF15407">
    <property type="entry name" value="Spo7_2_N"/>
    <property type="match status" value="1"/>
</dbReference>
<feature type="compositionally biased region" description="Polar residues" evidence="1">
    <location>
        <begin position="1"/>
        <end position="13"/>
    </location>
</feature>
<dbReference type="GO" id="GO:1902657">
    <property type="term" value="P:protein localization to prospore membrane"/>
    <property type="evidence" value="ECO:0007669"/>
    <property type="project" value="InterPro"/>
</dbReference>
<reference evidence="4 5" key="1">
    <citation type="submission" date="2019-06" db="EMBL/GenBank/DDBJ databases">
        <title>Wine fermentation using esterase from Monascus purpureus.</title>
        <authorList>
            <person name="Geng C."/>
            <person name="Zhang Y."/>
        </authorList>
    </citation>
    <scope>NUCLEOTIDE SEQUENCE [LARGE SCALE GENOMIC DNA]</scope>
    <source>
        <strain evidence="4">HQ1</strain>
    </source>
</reference>
<dbReference type="InterPro" id="IPR001849">
    <property type="entry name" value="PH_domain"/>
</dbReference>
<dbReference type="AlphaFoldDB" id="A0A507QM29"/>
<dbReference type="InterPro" id="IPR040345">
    <property type="entry name" value="Mug56/Spo71"/>
</dbReference>
<gene>
    <name evidence="4" type="ORF">MPDQ_003892</name>
</gene>
<feature type="compositionally biased region" description="Polar residues" evidence="1">
    <location>
        <begin position="140"/>
        <end position="163"/>
    </location>
</feature>
<evidence type="ECO:0000256" key="1">
    <source>
        <dbReference type="SAM" id="MobiDB-lite"/>
    </source>
</evidence>
<dbReference type="STRING" id="5098.A0A507QM29"/>
<feature type="domain" description="PH" evidence="2">
    <location>
        <begin position="844"/>
        <end position="1005"/>
    </location>
</feature>
<feature type="compositionally biased region" description="Polar residues" evidence="1">
    <location>
        <begin position="215"/>
        <end position="233"/>
    </location>
</feature>
<dbReference type="GO" id="GO:0005628">
    <property type="term" value="C:prospore membrane"/>
    <property type="evidence" value="ECO:0007669"/>
    <property type="project" value="TreeGrafter"/>
</dbReference>
<dbReference type="SMART" id="SM00233">
    <property type="entry name" value="PH"/>
    <property type="match status" value="2"/>
</dbReference>